<name>A0A0F8YP50_9ZZZZ</name>
<organism evidence="1">
    <name type="scientific">marine sediment metagenome</name>
    <dbReference type="NCBI Taxonomy" id="412755"/>
    <lineage>
        <taxon>unclassified sequences</taxon>
        <taxon>metagenomes</taxon>
        <taxon>ecological metagenomes</taxon>
    </lineage>
</organism>
<reference evidence="1" key="1">
    <citation type="journal article" date="2015" name="Nature">
        <title>Complex archaea that bridge the gap between prokaryotes and eukaryotes.</title>
        <authorList>
            <person name="Spang A."/>
            <person name="Saw J.H."/>
            <person name="Jorgensen S.L."/>
            <person name="Zaremba-Niedzwiedzka K."/>
            <person name="Martijn J."/>
            <person name="Lind A.E."/>
            <person name="van Eijk R."/>
            <person name="Schleper C."/>
            <person name="Guy L."/>
            <person name="Ettema T.J."/>
        </authorList>
    </citation>
    <scope>NUCLEOTIDE SEQUENCE</scope>
</reference>
<evidence type="ECO:0000313" key="1">
    <source>
        <dbReference type="EMBL" id="KKK75505.1"/>
    </source>
</evidence>
<gene>
    <name evidence="1" type="ORF">LCGC14_2873010</name>
</gene>
<comment type="caution">
    <text evidence="1">The sequence shown here is derived from an EMBL/GenBank/DDBJ whole genome shotgun (WGS) entry which is preliminary data.</text>
</comment>
<proteinExistence type="predicted"/>
<sequence length="66" mass="7234">DFVRVVRGPEGLVGWCGQVKHIAFSGNAGVEFADRLPDGGGHDLIDHSAKNKHGWYINPDHLELID</sequence>
<feature type="non-terminal residue" evidence="1">
    <location>
        <position position="1"/>
    </location>
</feature>
<accession>A0A0F8YP50</accession>
<protein>
    <submittedName>
        <fullName evidence="1">Uncharacterized protein</fullName>
    </submittedName>
</protein>
<dbReference type="AlphaFoldDB" id="A0A0F8YP50"/>
<dbReference type="EMBL" id="LAZR01055833">
    <property type="protein sequence ID" value="KKK75505.1"/>
    <property type="molecule type" value="Genomic_DNA"/>
</dbReference>